<dbReference type="Proteomes" id="UP001161390">
    <property type="component" value="Unassembled WGS sequence"/>
</dbReference>
<dbReference type="CDD" id="cd07377">
    <property type="entry name" value="WHTH_GntR"/>
    <property type="match status" value="1"/>
</dbReference>
<dbReference type="SUPFAM" id="SSF46785">
    <property type="entry name" value="Winged helix' DNA-binding domain"/>
    <property type="match status" value="1"/>
</dbReference>
<evidence type="ECO:0000256" key="3">
    <source>
        <dbReference type="ARBA" id="ARBA00023163"/>
    </source>
</evidence>
<sequence length="229" mass="25925">MRATQADIRKRLIDRIQSGEWPLGSRIPDESDLAEEYGCARATMNRALQALATEGLVIRKRKGGTRVSLRPVRHARVAIPVIRDQVEALGETYTHRIVTQETRLPPETIRDTLQLHAQQDALFIETLHCADDRPFAFERRWVNLDAVPDIRNAPLETISANEWLVQTVPFSDGQVTFTAVALDTALAVLFDTAPRTASFTIYRTTQIDDRFITAMTLHYQPGYELRTAL</sequence>
<dbReference type="PANTHER" id="PTHR44846">
    <property type="entry name" value="MANNOSYL-D-GLYCERATE TRANSPORT/METABOLISM SYSTEM REPRESSOR MNGR-RELATED"/>
    <property type="match status" value="1"/>
</dbReference>
<dbReference type="Pfam" id="PF07702">
    <property type="entry name" value="UTRA"/>
    <property type="match status" value="1"/>
</dbReference>
<evidence type="ECO:0000256" key="2">
    <source>
        <dbReference type="ARBA" id="ARBA00023125"/>
    </source>
</evidence>
<dbReference type="PANTHER" id="PTHR44846:SF16">
    <property type="entry name" value="TRANSCRIPTIONAL REGULATOR PHNF-RELATED"/>
    <property type="match status" value="1"/>
</dbReference>
<dbReference type="InterPro" id="IPR011663">
    <property type="entry name" value="UTRA"/>
</dbReference>
<dbReference type="SUPFAM" id="SSF64288">
    <property type="entry name" value="Chorismate lyase-like"/>
    <property type="match status" value="1"/>
</dbReference>
<dbReference type="RefSeq" id="WP_284372893.1">
    <property type="nucleotide sequence ID" value="NZ_BSNJ01000005.1"/>
</dbReference>
<keyword evidence="2" id="KW-0238">DNA-binding</keyword>
<keyword evidence="1" id="KW-0805">Transcription regulation</keyword>
<dbReference type="Gene3D" id="3.40.1410.10">
    <property type="entry name" value="Chorismate lyase-like"/>
    <property type="match status" value="1"/>
</dbReference>
<dbReference type="SMART" id="SM00866">
    <property type="entry name" value="UTRA"/>
    <property type="match status" value="1"/>
</dbReference>
<comment type="caution">
    <text evidence="5">The sequence shown here is derived from an EMBL/GenBank/DDBJ whole genome shotgun (WGS) entry which is preliminary data.</text>
</comment>
<dbReference type="InterPro" id="IPR036388">
    <property type="entry name" value="WH-like_DNA-bd_sf"/>
</dbReference>
<proteinExistence type="predicted"/>
<dbReference type="InterPro" id="IPR036390">
    <property type="entry name" value="WH_DNA-bd_sf"/>
</dbReference>
<feature type="domain" description="HTH gntR-type" evidence="4">
    <location>
        <begin position="2"/>
        <end position="70"/>
    </location>
</feature>
<protein>
    <submittedName>
        <fullName evidence="5">Histidine utilization repressor</fullName>
    </submittedName>
</protein>
<dbReference type="PRINTS" id="PR00035">
    <property type="entry name" value="HTHGNTR"/>
</dbReference>
<keyword evidence="6" id="KW-1185">Reference proteome</keyword>
<reference evidence="5" key="2">
    <citation type="submission" date="2023-01" db="EMBL/GenBank/DDBJ databases">
        <title>Draft genome sequence of Algimonas porphyrae strain NBRC 108216.</title>
        <authorList>
            <person name="Sun Q."/>
            <person name="Mori K."/>
        </authorList>
    </citation>
    <scope>NUCLEOTIDE SEQUENCE</scope>
    <source>
        <strain evidence="5">NBRC 108216</strain>
    </source>
</reference>
<keyword evidence="3" id="KW-0804">Transcription</keyword>
<evidence type="ECO:0000256" key="1">
    <source>
        <dbReference type="ARBA" id="ARBA00023015"/>
    </source>
</evidence>
<dbReference type="SMART" id="SM00345">
    <property type="entry name" value="HTH_GNTR"/>
    <property type="match status" value="1"/>
</dbReference>
<reference evidence="5" key="1">
    <citation type="journal article" date="2014" name="Int. J. Syst. Evol. Microbiol.">
        <title>Complete genome of a new Firmicutes species belonging to the dominant human colonic microbiota ('Ruminococcus bicirculans') reveals two chromosomes and a selective capacity to utilize plant glucans.</title>
        <authorList>
            <consortium name="NISC Comparative Sequencing Program"/>
            <person name="Wegmann U."/>
            <person name="Louis P."/>
            <person name="Goesmann A."/>
            <person name="Henrissat B."/>
            <person name="Duncan S.H."/>
            <person name="Flint H.J."/>
        </authorList>
    </citation>
    <scope>NUCLEOTIDE SEQUENCE</scope>
    <source>
        <strain evidence="5">NBRC 108216</strain>
    </source>
</reference>
<dbReference type="Gene3D" id="1.10.10.10">
    <property type="entry name" value="Winged helix-like DNA-binding domain superfamily/Winged helix DNA-binding domain"/>
    <property type="match status" value="1"/>
</dbReference>
<evidence type="ECO:0000313" key="6">
    <source>
        <dbReference type="Proteomes" id="UP001161390"/>
    </source>
</evidence>
<dbReference type="InterPro" id="IPR000524">
    <property type="entry name" value="Tscrpt_reg_HTH_GntR"/>
</dbReference>
<evidence type="ECO:0000313" key="5">
    <source>
        <dbReference type="EMBL" id="GLQ21393.1"/>
    </source>
</evidence>
<gene>
    <name evidence="5" type="ORF">GCM10007854_23480</name>
</gene>
<dbReference type="EMBL" id="BSNJ01000005">
    <property type="protein sequence ID" value="GLQ21393.1"/>
    <property type="molecule type" value="Genomic_DNA"/>
</dbReference>
<evidence type="ECO:0000259" key="4">
    <source>
        <dbReference type="PROSITE" id="PS50949"/>
    </source>
</evidence>
<name>A0ABQ5V1G2_9PROT</name>
<dbReference type="InterPro" id="IPR028978">
    <property type="entry name" value="Chorismate_lyase_/UTRA_dom_sf"/>
</dbReference>
<dbReference type="PROSITE" id="PS50949">
    <property type="entry name" value="HTH_GNTR"/>
    <property type="match status" value="1"/>
</dbReference>
<dbReference type="InterPro" id="IPR050679">
    <property type="entry name" value="Bact_HTH_transcr_reg"/>
</dbReference>
<organism evidence="5 6">
    <name type="scientific">Algimonas porphyrae</name>
    <dbReference type="NCBI Taxonomy" id="1128113"/>
    <lineage>
        <taxon>Bacteria</taxon>
        <taxon>Pseudomonadati</taxon>
        <taxon>Pseudomonadota</taxon>
        <taxon>Alphaproteobacteria</taxon>
        <taxon>Maricaulales</taxon>
        <taxon>Robiginitomaculaceae</taxon>
        <taxon>Algimonas</taxon>
    </lineage>
</organism>
<accession>A0ABQ5V1G2</accession>
<dbReference type="Pfam" id="PF00392">
    <property type="entry name" value="GntR"/>
    <property type="match status" value="1"/>
</dbReference>